<evidence type="ECO:0000313" key="2">
    <source>
        <dbReference type="EMBL" id="MFJ6037222.1"/>
    </source>
</evidence>
<dbReference type="Proteomes" id="UP001617907">
    <property type="component" value="Unassembled WGS sequence"/>
</dbReference>
<dbReference type="EMBL" id="JBIVPC010000006">
    <property type="protein sequence ID" value="MFJ6037222.1"/>
    <property type="molecule type" value="Genomic_DNA"/>
</dbReference>
<dbReference type="RefSeq" id="WP_350889734.1">
    <property type="nucleotide sequence ID" value="NZ_JBEOTR010000002.1"/>
</dbReference>
<evidence type="ECO:0008006" key="4">
    <source>
        <dbReference type="Google" id="ProtNLM"/>
    </source>
</evidence>
<feature type="transmembrane region" description="Helical" evidence="1">
    <location>
        <begin position="79"/>
        <end position="97"/>
    </location>
</feature>
<gene>
    <name evidence="2" type="ORF">ACIQFM_13300</name>
</gene>
<reference evidence="2 3" key="1">
    <citation type="submission" date="2024-10" db="EMBL/GenBank/DDBJ databases">
        <title>The Natural Products Discovery Center: Release of the First 8490 Sequenced Strains for Exploring Actinobacteria Biosynthetic Diversity.</title>
        <authorList>
            <person name="Kalkreuter E."/>
            <person name="Kautsar S.A."/>
            <person name="Yang D."/>
            <person name="Bader C.D."/>
            <person name="Teijaro C.N."/>
            <person name="Fluegel L."/>
            <person name="Davis C.M."/>
            <person name="Simpson J.R."/>
            <person name="Lauterbach L."/>
            <person name="Steele A.D."/>
            <person name="Gui C."/>
            <person name="Meng S."/>
            <person name="Li G."/>
            <person name="Viehrig K."/>
            <person name="Ye F."/>
            <person name="Su P."/>
            <person name="Kiefer A.F."/>
            <person name="Nichols A."/>
            <person name="Cepeda A.J."/>
            <person name="Yan W."/>
            <person name="Fan B."/>
            <person name="Jiang Y."/>
            <person name="Adhikari A."/>
            <person name="Zheng C.-J."/>
            <person name="Schuster L."/>
            <person name="Cowan T.M."/>
            <person name="Smanski M.J."/>
            <person name="Chevrette M.G."/>
            <person name="De Carvalho L.P.S."/>
            <person name="Shen B."/>
        </authorList>
    </citation>
    <scope>NUCLEOTIDE SEQUENCE [LARGE SCALE GENOMIC DNA]</scope>
    <source>
        <strain evidence="2 3">NPDC093086</strain>
    </source>
</reference>
<proteinExistence type="predicted"/>
<evidence type="ECO:0000313" key="3">
    <source>
        <dbReference type="Proteomes" id="UP001617907"/>
    </source>
</evidence>
<name>A0ABW8HAI8_9ACTN</name>
<keyword evidence="3" id="KW-1185">Reference proteome</keyword>
<feature type="transmembrane region" description="Helical" evidence="1">
    <location>
        <begin position="50"/>
        <end position="70"/>
    </location>
</feature>
<sequence>MSAPSLVAVPSLLVRHELRLLASLWLWAARRTHGAVAGGAVFGYARGQGAMTAGFAFVCAVESLTMSVLLREWPTAHHVVLVLDLYTVVIVIGLHAASVVRPHVLDPAAGVLLIRRAVHVDVRIPLERIASVRRELRTTHERTDGELDLAVGSQTSVTVELAEPVVHVSFFGRRRGVRVVRCHADDPGALVRAVERAREGHAVP</sequence>
<keyword evidence="1" id="KW-0472">Membrane</keyword>
<accession>A0ABW8HAI8</accession>
<organism evidence="2 3">
    <name type="scientific">Streptomyces ardesiacus</name>
    <dbReference type="NCBI Taxonomy" id="285564"/>
    <lineage>
        <taxon>Bacteria</taxon>
        <taxon>Bacillati</taxon>
        <taxon>Actinomycetota</taxon>
        <taxon>Actinomycetes</taxon>
        <taxon>Kitasatosporales</taxon>
        <taxon>Streptomycetaceae</taxon>
        <taxon>Streptomyces</taxon>
    </lineage>
</organism>
<keyword evidence="1" id="KW-0812">Transmembrane</keyword>
<protein>
    <recommendedName>
        <fullName evidence="4">Integral membrane protein</fullName>
    </recommendedName>
</protein>
<keyword evidence="1" id="KW-1133">Transmembrane helix</keyword>
<evidence type="ECO:0000256" key="1">
    <source>
        <dbReference type="SAM" id="Phobius"/>
    </source>
</evidence>
<comment type="caution">
    <text evidence="2">The sequence shown here is derived from an EMBL/GenBank/DDBJ whole genome shotgun (WGS) entry which is preliminary data.</text>
</comment>